<gene>
    <name evidence="11" type="primary">sapB</name>
    <name evidence="11" type="ORF">NCTC12872_00818</name>
</gene>
<dbReference type="AlphaFoldDB" id="A0A379C961"/>
<keyword evidence="2 9" id="KW-0813">Transport</keyword>
<evidence type="ECO:0000256" key="1">
    <source>
        <dbReference type="ARBA" id="ARBA00004429"/>
    </source>
</evidence>
<feature type="transmembrane region" description="Helical" evidence="9">
    <location>
        <begin position="253"/>
        <end position="275"/>
    </location>
</feature>
<feature type="transmembrane region" description="Helical" evidence="9">
    <location>
        <begin position="73"/>
        <end position="98"/>
    </location>
</feature>
<dbReference type="RefSeq" id="WP_115315356.1">
    <property type="nucleotide sequence ID" value="NZ_LWIF01000001.1"/>
</dbReference>
<evidence type="ECO:0000256" key="8">
    <source>
        <dbReference type="ARBA" id="ARBA00024202"/>
    </source>
</evidence>
<evidence type="ECO:0000259" key="10">
    <source>
        <dbReference type="PROSITE" id="PS50928"/>
    </source>
</evidence>
<evidence type="ECO:0000256" key="7">
    <source>
        <dbReference type="ARBA" id="ARBA00023136"/>
    </source>
</evidence>
<proteinExistence type="inferred from homology"/>
<evidence type="ECO:0000256" key="4">
    <source>
        <dbReference type="ARBA" id="ARBA00022519"/>
    </source>
</evidence>
<evidence type="ECO:0000313" key="12">
    <source>
        <dbReference type="Proteomes" id="UP000255417"/>
    </source>
</evidence>
<keyword evidence="3" id="KW-1003">Cell membrane</keyword>
<dbReference type="SUPFAM" id="SSF161098">
    <property type="entry name" value="MetI-like"/>
    <property type="match status" value="1"/>
</dbReference>
<feature type="domain" description="ABC transmembrane type-1" evidence="10">
    <location>
        <begin position="74"/>
        <end position="304"/>
    </location>
</feature>
<reference evidence="11 12" key="1">
    <citation type="submission" date="2018-06" db="EMBL/GenBank/DDBJ databases">
        <authorList>
            <consortium name="Pathogen Informatics"/>
            <person name="Doyle S."/>
        </authorList>
    </citation>
    <scope>NUCLEOTIDE SEQUENCE [LARGE SCALE GENOMIC DNA]</scope>
    <source>
        <strain evidence="11 12">NCTC12872</strain>
    </source>
</reference>
<organism evidence="11 12">
    <name type="scientific">Phocoenobacter uteri</name>
    <dbReference type="NCBI Taxonomy" id="146806"/>
    <lineage>
        <taxon>Bacteria</taxon>
        <taxon>Pseudomonadati</taxon>
        <taxon>Pseudomonadota</taxon>
        <taxon>Gammaproteobacteria</taxon>
        <taxon>Pasteurellales</taxon>
        <taxon>Pasteurellaceae</taxon>
        <taxon>Phocoenobacter</taxon>
    </lineage>
</organism>
<evidence type="ECO:0000256" key="2">
    <source>
        <dbReference type="ARBA" id="ARBA00022448"/>
    </source>
</evidence>
<comment type="similarity">
    <text evidence="8">Belongs to the binding-protein-dependent transport system permease family. OppBC subfamily.</text>
</comment>
<keyword evidence="5 9" id="KW-0812">Transmembrane</keyword>
<evidence type="ECO:0000256" key="6">
    <source>
        <dbReference type="ARBA" id="ARBA00022989"/>
    </source>
</evidence>
<feature type="transmembrane region" description="Helical" evidence="9">
    <location>
        <begin position="287"/>
        <end position="311"/>
    </location>
</feature>
<comment type="subcellular location">
    <subcellularLocation>
        <location evidence="1">Cell inner membrane</location>
        <topology evidence="1">Multi-pass membrane protein</topology>
    </subcellularLocation>
    <subcellularLocation>
        <location evidence="9">Cell membrane</location>
        <topology evidence="9">Multi-pass membrane protein</topology>
    </subcellularLocation>
</comment>
<accession>A0A379C961</accession>
<dbReference type="OrthoDB" id="9805855at2"/>
<dbReference type="CDD" id="cd06261">
    <property type="entry name" value="TM_PBP2"/>
    <property type="match status" value="1"/>
</dbReference>
<name>A0A379C961_9PAST</name>
<dbReference type="EMBL" id="UGTA01000001">
    <property type="protein sequence ID" value="SUB58850.1"/>
    <property type="molecule type" value="Genomic_DNA"/>
</dbReference>
<dbReference type="GO" id="GO:0071916">
    <property type="term" value="F:dipeptide transmembrane transporter activity"/>
    <property type="evidence" value="ECO:0007669"/>
    <property type="project" value="TreeGrafter"/>
</dbReference>
<dbReference type="PANTHER" id="PTHR43163">
    <property type="entry name" value="DIPEPTIDE TRANSPORT SYSTEM PERMEASE PROTEIN DPPB-RELATED"/>
    <property type="match status" value="1"/>
</dbReference>
<keyword evidence="4" id="KW-0997">Cell inner membrane</keyword>
<dbReference type="InterPro" id="IPR000515">
    <property type="entry name" value="MetI-like"/>
</dbReference>
<dbReference type="PANTHER" id="PTHR43163:SF4">
    <property type="entry name" value="PUTRESCINE EXPORT SYSTEM PERMEASE PROTEIN SAPB"/>
    <property type="match status" value="1"/>
</dbReference>
<dbReference type="InterPro" id="IPR035906">
    <property type="entry name" value="MetI-like_sf"/>
</dbReference>
<dbReference type="Proteomes" id="UP000255417">
    <property type="component" value="Unassembled WGS sequence"/>
</dbReference>
<evidence type="ECO:0000256" key="9">
    <source>
        <dbReference type="RuleBase" id="RU363032"/>
    </source>
</evidence>
<protein>
    <submittedName>
        <fullName evidence="11">Peptide transport system permease protein sapB</fullName>
    </submittedName>
</protein>
<sequence length="322" mass="36590">MLFVLIRKLFWIIVTLLILSIMSYYILLKDPLNLLIYDDSLLSYWHYLQSLLQGDFGVSYTSGEPLFNQILRVFPATLSLCISTTLLSLLFGIPLGFLASYNTRNVIGKFLTMLGSLSLALPVFWLAIVLLYYASINQWEVAAVGEIHPIYEIPTITHFKLLDMFLVDVDIEYKLKITQSLAHHLALPTLILAIPATLEVMRMTNEQANFVMKQNYVQVAQIRGWSGFKIWRRHIVCNTLPPIIPQFARNITLIFAFAMLVENVVSWGGIGRWLINAVAVQDYNAVSVGVIVIGVFVLIVDILASFITTLLDPSNKKEWYVR</sequence>
<keyword evidence="6 9" id="KW-1133">Transmembrane helix</keyword>
<feature type="transmembrane region" description="Helical" evidence="9">
    <location>
        <begin position="110"/>
        <end position="134"/>
    </location>
</feature>
<keyword evidence="7 9" id="KW-0472">Membrane</keyword>
<feature type="transmembrane region" description="Helical" evidence="9">
    <location>
        <begin position="9"/>
        <end position="27"/>
    </location>
</feature>
<dbReference type="Pfam" id="PF00528">
    <property type="entry name" value="BPD_transp_1"/>
    <property type="match status" value="1"/>
</dbReference>
<keyword evidence="12" id="KW-1185">Reference proteome</keyword>
<feature type="transmembrane region" description="Helical" evidence="9">
    <location>
        <begin position="181"/>
        <end position="198"/>
    </location>
</feature>
<evidence type="ECO:0000256" key="5">
    <source>
        <dbReference type="ARBA" id="ARBA00022692"/>
    </source>
</evidence>
<dbReference type="GO" id="GO:0005886">
    <property type="term" value="C:plasma membrane"/>
    <property type="evidence" value="ECO:0007669"/>
    <property type="project" value="UniProtKB-SubCell"/>
</dbReference>
<evidence type="ECO:0000256" key="3">
    <source>
        <dbReference type="ARBA" id="ARBA00022475"/>
    </source>
</evidence>
<dbReference type="Gene3D" id="1.10.3720.10">
    <property type="entry name" value="MetI-like"/>
    <property type="match status" value="1"/>
</dbReference>
<evidence type="ECO:0000313" key="11">
    <source>
        <dbReference type="EMBL" id="SUB58850.1"/>
    </source>
</evidence>
<dbReference type="PROSITE" id="PS50928">
    <property type="entry name" value="ABC_TM1"/>
    <property type="match status" value="1"/>
</dbReference>